<accession>A0A2U1CPJ0</accession>
<organism evidence="2 3">
    <name type="scientific">Pusillimonas noertemannii</name>
    <dbReference type="NCBI Taxonomy" id="305977"/>
    <lineage>
        <taxon>Bacteria</taxon>
        <taxon>Pseudomonadati</taxon>
        <taxon>Pseudomonadota</taxon>
        <taxon>Betaproteobacteria</taxon>
        <taxon>Burkholderiales</taxon>
        <taxon>Alcaligenaceae</taxon>
        <taxon>Pusillimonas</taxon>
    </lineage>
</organism>
<keyword evidence="1" id="KW-1133">Transmembrane helix</keyword>
<dbReference type="STRING" id="1231391.GCA_000308195_01482"/>
<comment type="caution">
    <text evidence="2">The sequence shown here is derived from an EMBL/GenBank/DDBJ whole genome shotgun (WGS) entry which is preliminary data.</text>
</comment>
<dbReference type="AlphaFoldDB" id="A0A2U1CPJ0"/>
<dbReference type="Proteomes" id="UP000246145">
    <property type="component" value="Unassembled WGS sequence"/>
</dbReference>
<evidence type="ECO:0000313" key="2">
    <source>
        <dbReference type="EMBL" id="PVY67731.1"/>
    </source>
</evidence>
<gene>
    <name evidence="2" type="ORF">C7440_0114</name>
</gene>
<dbReference type="EMBL" id="QEKO01000001">
    <property type="protein sequence ID" value="PVY67731.1"/>
    <property type="molecule type" value="Genomic_DNA"/>
</dbReference>
<dbReference type="RefSeq" id="WP_017523841.1">
    <property type="nucleotide sequence ID" value="NZ_JACCEX010000001.1"/>
</dbReference>
<proteinExistence type="predicted"/>
<evidence type="ECO:0000256" key="1">
    <source>
        <dbReference type="SAM" id="Phobius"/>
    </source>
</evidence>
<feature type="transmembrane region" description="Helical" evidence="1">
    <location>
        <begin position="6"/>
        <end position="30"/>
    </location>
</feature>
<evidence type="ECO:0000313" key="3">
    <source>
        <dbReference type="Proteomes" id="UP000246145"/>
    </source>
</evidence>
<keyword evidence="3" id="KW-1185">Reference proteome</keyword>
<name>A0A2U1CPJ0_9BURK</name>
<keyword evidence="1" id="KW-0472">Membrane</keyword>
<sequence length="40" mass="4537">MTSGEIIVLLIFVVGLACSLTLFSWLIRLLRRDAKKTRDS</sequence>
<keyword evidence="1" id="KW-0812">Transmembrane</keyword>
<reference evidence="2 3" key="1">
    <citation type="submission" date="2018-04" db="EMBL/GenBank/DDBJ databases">
        <title>Genomic Encyclopedia of Type Strains, Phase IV (KMG-IV): sequencing the most valuable type-strain genomes for metagenomic binning, comparative biology and taxonomic classification.</title>
        <authorList>
            <person name="Goeker M."/>
        </authorList>
    </citation>
    <scope>NUCLEOTIDE SEQUENCE [LARGE SCALE GENOMIC DNA]</scope>
    <source>
        <strain evidence="2 3">DSM 10065</strain>
    </source>
</reference>
<protein>
    <submittedName>
        <fullName evidence="2">Uncharacterized protein</fullName>
    </submittedName>
</protein>